<organism evidence="2 3">
    <name type="scientific">Streptomonospora salina</name>
    <dbReference type="NCBI Taxonomy" id="104205"/>
    <lineage>
        <taxon>Bacteria</taxon>
        <taxon>Bacillati</taxon>
        <taxon>Actinomycetota</taxon>
        <taxon>Actinomycetes</taxon>
        <taxon>Streptosporangiales</taxon>
        <taxon>Nocardiopsidaceae</taxon>
        <taxon>Streptomonospora</taxon>
    </lineage>
</organism>
<evidence type="ECO:0000313" key="3">
    <source>
        <dbReference type="Proteomes" id="UP000578077"/>
    </source>
</evidence>
<evidence type="ECO:0000313" key="2">
    <source>
        <dbReference type="EMBL" id="MBB6001336.1"/>
    </source>
</evidence>
<dbReference type="Proteomes" id="UP000578077">
    <property type="component" value="Unassembled WGS sequence"/>
</dbReference>
<reference evidence="2 3" key="1">
    <citation type="submission" date="2020-08" db="EMBL/GenBank/DDBJ databases">
        <title>Sequencing the genomes of 1000 actinobacteria strains.</title>
        <authorList>
            <person name="Klenk H.-P."/>
        </authorList>
    </citation>
    <scope>NUCLEOTIDE SEQUENCE [LARGE SCALE GENOMIC DNA]</scope>
    <source>
        <strain evidence="2 3">DSM 44593</strain>
    </source>
</reference>
<gene>
    <name evidence="2" type="ORF">HNR25_005167</name>
</gene>
<evidence type="ECO:0000256" key="1">
    <source>
        <dbReference type="SAM" id="MobiDB-lite"/>
    </source>
</evidence>
<comment type="caution">
    <text evidence="2">The sequence shown here is derived from an EMBL/GenBank/DDBJ whole genome shotgun (WGS) entry which is preliminary data.</text>
</comment>
<feature type="compositionally biased region" description="Polar residues" evidence="1">
    <location>
        <begin position="270"/>
        <end position="279"/>
    </location>
</feature>
<dbReference type="AlphaFoldDB" id="A0A841EEB7"/>
<accession>A0A841EEB7</accession>
<sequence>MGEHTDDGPTPISDIFDQTYPLPEYSPEDRLKALIFYLRARAGAVEPELRRSAALLGTPTAVLEALLAGDMHTMRAELANEADGWGVLSSLLAYGGGLGAEYEVLAVALREFEEIAMDPLQRRRLPISTGMLERRGYQHSGEVATSGITAATDPRRAGTRQELLEALHCLHFRAGHPSMRAMETKASAIPEGADTDKHIPRSHNTLGKVHKSRERLPFLASFLAFVRGCGVAELAELAAWEDAYMRIEMPKQRARGRAIPDQSKGEGGWNSPTGPQSVR</sequence>
<dbReference type="RefSeq" id="WP_184640643.1">
    <property type="nucleotide sequence ID" value="NZ_JACHLY010000003.1"/>
</dbReference>
<proteinExistence type="predicted"/>
<dbReference type="EMBL" id="JACHLY010000003">
    <property type="protein sequence ID" value="MBB6001336.1"/>
    <property type="molecule type" value="Genomic_DNA"/>
</dbReference>
<protein>
    <submittedName>
        <fullName evidence="2">Uncharacterized protein</fullName>
    </submittedName>
</protein>
<feature type="region of interest" description="Disordered" evidence="1">
    <location>
        <begin position="253"/>
        <end position="279"/>
    </location>
</feature>
<name>A0A841EEB7_9ACTN</name>
<keyword evidence="3" id="KW-1185">Reference proteome</keyword>